<organism evidence="1 2">
    <name type="scientific">Capnocytophaga ochracea</name>
    <dbReference type="NCBI Taxonomy" id="1018"/>
    <lineage>
        <taxon>Bacteria</taxon>
        <taxon>Pseudomonadati</taxon>
        <taxon>Bacteroidota</taxon>
        <taxon>Flavobacteriia</taxon>
        <taxon>Flavobacteriales</taxon>
        <taxon>Flavobacteriaceae</taxon>
        <taxon>Capnocytophaga</taxon>
    </lineage>
</organism>
<accession>A0AA46WBI1</accession>
<dbReference type="RefSeq" id="WP_048747722.1">
    <property type="nucleotide sequence ID" value="NZ_CP110230.1"/>
</dbReference>
<dbReference type="EMBL" id="CP110230">
    <property type="protein sequence ID" value="UZD42110.1"/>
    <property type="molecule type" value="Genomic_DNA"/>
</dbReference>
<evidence type="ECO:0000313" key="1">
    <source>
        <dbReference type="EMBL" id="UZD42110.1"/>
    </source>
</evidence>
<evidence type="ECO:0000313" key="2">
    <source>
        <dbReference type="Proteomes" id="UP001163262"/>
    </source>
</evidence>
<gene>
    <name evidence="1" type="ORF">OL231_06105</name>
</gene>
<name>A0AA46WBI1_CAPOC</name>
<proteinExistence type="predicted"/>
<dbReference type="Proteomes" id="UP001163262">
    <property type="component" value="Chromosome"/>
</dbReference>
<dbReference type="AlphaFoldDB" id="A0AA46WBI1"/>
<protein>
    <submittedName>
        <fullName evidence="1">Antitoxin</fullName>
    </submittedName>
</protein>
<sequence length="62" mass="7206">MDTPIVEPKERDVLPLSNISKEALKAIKEGLEDEKKGIFIPHDDVMKEAKRVIDQWEQKMMN</sequence>
<reference evidence="1" key="1">
    <citation type="submission" date="2022-10" db="EMBL/GenBank/DDBJ databases">
        <title>Complete genome sequence of Capnocytophaga ochracea KCOM 2812 isolated from actinomycosis lesion.</title>
        <authorList>
            <person name="Kook J.-K."/>
            <person name="Park S.-N."/>
            <person name="Lim Y.K."/>
        </authorList>
    </citation>
    <scope>NUCLEOTIDE SEQUENCE</scope>
    <source>
        <strain evidence="1">KCOM 28121</strain>
    </source>
</reference>